<dbReference type="EMBL" id="JBBHLL010000569">
    <property type="protein sequence ID" value="KAK7800166.1"/>
    <property type="molecule type" value="Genomic_DNA"/>
</dbReference>
<name>A0AAW0HF94_MYOGA</name>
<gene>
    <name evidence="1" type="ORF">U0070_001379</name>
</gene>
<accession>A0AAW0HF94</accession>
<proteinExistence type="predicted"/>
<organism evidence="1 2">
    <name type="scientific">Myodes glareolus</name>
    <name type="common">Bank vole</name>
    <name type="synonym">Clethrionomys glareolus</name>
    <dbReference type="NCBI Taxonomy" id="447135"/>
    <lineage>
        <taxon>Eukaryota</taxon>
        <taxon>Metazoa</taxon>
        <taxon>Chordata</taxon>
        <taxon>Craniata</taxon>
        <taxon>Vertebrata</taxon>
        <taxon>Euteleostomi</taxon>
        <taxon>Mammalia</taxon>
        <taxon>Eutheria</taxon>
        <taxon>Euarchontoglires</taxon>
        <taxon>Glires</taxon>
        <taxon>Rodentia</taxon>
        <taxon>Myomorpha</taxon>
        <taxon>Muroidea</taxon>
        <taxon>Cricetidae</taxon>
        <taxon>Arvicolinae</taxon>
        <taxon>Myodes</taxon>
    </lineage>
</organism>
<evidence type="ECO:0000313" key="2">
    <source>
        <dbReference type="Proteomes" id="UP001488838"/>
    </source>
</evidence>
<sequence length="154" mass="17548">MFLASVDLELDRVLLQAISHHVYFHPNGTFWTLLKVYQSFLNLKCVSCKNIPVLCTGSWASVLLQQYLSRSFSFYIEIPWAQSAQLLHRQGEDRESSEFTSPTSLLALSFSSLKNSRQIAVVFDKRSGYSFMAKLALAPTYSQWISALFQGHFP</sequence>
<reference evidence="1 2" key="1">
    <citation type="journal article" date="2023" name="bioRxiv">
        <title>Conserved and derived expression patterns and positive selection on dental genes reveal complex evolutionary context of ever-growing rodent molars.</title>
        <authorList>
            <person name="Calamari Z.T."/>
            <person name="Song A."/>
            <person name="Cohen E."/>
            <person name="Akter M."/>
            <person name="Roy R.D."/>
            <person name="Hallikas O."/>
            <person name="Christensen M.M."/>
            <person name="Li P."/>
            <person name="Marangoni P."/>
            <person name="Jernvall J."/>
            <person name="Klein O.D."/>
        </authorList>
    </citation>
    <scope>NUCLEOTIDE SEQUENCE [LARGE SCALE GENOMIC DNA]</scope>
    <source>
        <strain evidence="1">V071</strain>
    </source>
</reference>
<dbReference type="Proteomes" id="UP001488838">
    <property type="component" value="Unassembled WGS sequence"/>
</dbReference>
<protein>
    <submittedName>
        <fullName evidence="1">Uncharacterized protein</fullName>
    </submittedName>
</protein>
<dbReference type="AlphaFoldDB" id="A0AAW0HF94"/>
<evidence type="ECO:0000313" key="1">
    <source>
        <dbReference type="EMBL" id="KAK7800166.1"/>
    </source>
</evidence>
<keyword evidence="2" id="KW-1185">Reference proteome</keyword>
<comment type="caution">
    <text evidence="1">The sequence shown here is derived from an EMBL/GenBank/DDBJ whole genome shotgun (WGS) entry which is preliminary data.</text>
</comment>